<evidence type="ECO:0000256" key="2">
    <source>
        <dbReference type="ARBA" id="ARBA00007171"/>
    </source>
</evidence>
<dbReference type="InterPro" id="IPR001460">
    <property type="entry name" value="PCN-bd_Tpept"/>
</dbReference>
<organism evidence="5 6">
    <name type="scientific">Geochorda subterranea</name>
    <dbReference type="NCBI Taxonomy" id="3109564"/>
    <lineage>
        <taxon>Bacteria</taxon>
        <taxon>Bacillati</taxon>
        <taxon>Bacillota</taxon>
        <taxon>Limnochordia</taxon>
        <taxon>Limnochordales</taxon>
        <taxon>Geochordaceae</taxon>
        <taxon>Geochorda</taxon>
    </lineage>
</organism>
<keyword evidence="3" id="KW-0472">Membrane</keyword>
<feature type="domain" description="PASTA" evidence="4">
    <location>
        <begin position="581"/>
        <end position="641"/>
    </location>
</feature>
<dbReference type="Gene3D" id="1.10.150.770">
    <property type="match status" value="1"/>
</dbReference>
<dbReference type="InterPro" id="IPR005543">
    <property type="entry name" value="PASTA_dom"/>
</dbReference>
<dbReference type="EMBL" id="CP141614">
    <property type="protein sequence ID" value="WRP15832.1"/>
    <property type="molecule type" value="Genomic_DNA"/>
</dbReference>
<dbReference type="InterPro" id="IPR012338">
    <property type="entry name" value="Beta-lactam/transpept-like"/>
</dbReference>
<dbReference type="SUPFAM" id="SSF56519">
    <property type="entry name" value="Penicillin binding protein dimerisation domain"/>
    <property type="match status" value="1"/>
</dbReference>
<dbReference type="Pfam" id="PF03793">
    <property type="entry name" value="PASTA"/>
    <property type="match status" value="2"/>
</dbReference>
<dbReference type="Pfam" id="PF03717">
    <property type="entry name" value="PBP_dimer"/>
    <property type="match status" value="1"/>
</dbReference>
<proteinExistence type="inferred from homology"/>
<dbReference type="CDD" id="cd06575">
    <property type="entry name" value="PASTA_Pbp2x-like_2"/>
    <property type="match status" value="1"/>
</dbReference>
<dbReference type="PROSITE" id="PS51178">
    <property type="entry name" value="PASTA"/>
    <property type="match status" value="2"/>
</dbReference>
<keyword evidence="6" id="KW-1185">Reference proteome</keyword>
<dbReference type="Pfam" id="PF00905">
    <property type="entry name" value="Transpeptidase"/>
    <property type="match status" value="1"/>
</dbReference>
<comment type="similarity">
    <text evidence="2">Belongs to the transpeptidase family.</text>
</comment>
<sequence>MLAPTSPLVIQRRIAWLLVGTALGALVLAGRLFYLQVVRHGELSRLALEQRLRPLPVDPRRGTIVDRNGNKLAISVSADAVYAIPSEVEDPAATAQALAGVLGMPADEIEERLRSRQAAVWIARRLDTETARRVRALRLPGIGLVERPQRVYPNGSLAAQVLGITGIDNQGLEGLEFYYEAHLRGVPGRVEAERDAAGREIPGGISRYVPAQDGHELVLTIDQVIQYRAERELERVVRETQAELGIFIGIDPQTGEILAMAQYPTFDPNRYADYPPELRRNRAIADQFEPGSTFKIVTGAAALEAGVVRPDERFFDPGFVAIGGGRVSCWLPGGHGSQTFVEATENSCNPVFAIIGAQRLGPETFYRFARAFGFGQPLGLDFPGEASGFLPAPGTIQHGELLRWANIGFGQGVAVTPLQLAMAAATIANGGVLMKPHLVKEIRTADGEVLERVRPVALRRVLSPGTAAEFARILRSVVVNGSGTRAEIPGYRVAGKTGTAQVPNPGGGYGDDAMASFVGFAPVDGARLVGLVMIYKLGVQPRWGGLWAAPVFRAIMGDALSYLRVPRREETPPQPGTGEDGRPLALVPNVLFMEAAQAAARLEQASLSVSVEGSGTLVADQIPRGGAQVPQGTRVRLVLDQELPRPSAPEVEVPSVLGKSLAEAAAILAGRGLLLNVEGSGFAVFQSPAPGERVPAGSAVEVRFALQRDGGRP</sequence>
<comment type="subcellular location">
    <subcellularLocation>
        <location evidence="1">Membrane</location>
    </subcellularLocation>
</comment>
<evidence type="ECO:0000313" key="5">
    <source>
        <dbReference type="EMBL" id="WRP15832.1"/>
    </source>
</evidence>
<dbReference type="Gene3D" id="3.40.710.10">
    <property type="entry name" value="DD-peptidase/beta-lactamase superfamily"/>
    <property type="match status" value="1"/>
</dbReference>
<dbReference type="PANTHER" id="PTHR30627">
    <property type="entry name" value="PEPTIDOGLYCAN D,D-TRANSPEPTIDASE"/>
    <property type="match status" value="1"/>
</dbReference>
<dbReference type="PANTHER" id="PTHR30627:SF1">
    <property type="entry name" value="PEPTIDOGLYCAN D,D-TRANSPEPTIDASE FTSI"/>
    <property type="match status" value="1"/>
</dbReference>
<dbReference type="SUPFAM" id="SSF54184">
    <property type="entry name" value="Penicillin-binding protein 2x (pbp-2x), c-terminal domain"/>
    <property type="match status" value="2"/>
</dbReference>
<evidence type="ECO:0000256" key="1">
    <source>
        <dbReference type="ARBA" id="ARBA00004370"/>
    </source>
</evidence>
<gene>
    <name evidence="5" type="ORF">VLY81_06675</name>
</gene>
<dbReference type="SMART" id="SM00740">
    <property type="entry name" value="PASTA"/>
    <property type="match status" value="2"/>
</dbReference>
<dbReference type="RefSeq" id="WP_324670240.1">
    <property type="nucleotide sequence ID" value="NZ_CP141614.1"/>
</dbReference>
<dbReference type="SUPFAM" id="SSF56601">
    <property type="entry name" value="beta-lactamase/transpeptidase-like"/>
    <property type="match status" value="1"/>
</dbReference>
<dbReference type="Gene3D" id="3.90.1310.10">
    <property type="entry name" value="Penicillin-binding protein 2a (Domain 2)"/>
    <property type="match status" value="1"/>
</dbReference>
<dbReference type="InterPro" id="IPR005311">
    <property type="entry name" value="PBP_dimer"/>
</dbReference>
<dbReference type="Gene3D" id="3.30.10.20">
    <property type="match status" value="2"/>
</dbReference>
<evidence type="ECO:0000259" key="4">
    <source>
        <dbReference type="PROSITE" id="PS51178"/>
    </source>
</evidence>
<dbReference type="InterPro" id="IPR036138">
    <property type="entry name" value="PBP_dimer_sf"/>
</dbReference>
<accession>A0ABZ1BUN4</accession>
<dbReference type="InterPro" id="IPR050515">
    <property type="entry name" value="Beta-lactam/transpept"/>
</dbReference>
<dbReference type="CDD" id="cd06576">
    <property type="entry name" value="PASTA_Pbp2x-like_1"/>
    <property type="match status" value="1"/>
</dbReference>
<name>A0ABZ1BUN4_9FIRM</name>
<evidence type="ECO:0000256" key="3">
    <source>
        <dbReference type="ARBA" id="ARBA00023136"/>
    </source>
</evidence>
<feature type="domain" description="PASTA" evidence="4">
    <location>
        <begin position="647"/>
        <end position="706"/>
    </location>
</feature>
<reference evidence="6" key="1">
    <citation type="submission" date="2023-12" db="EMBL/GenBank/DDBJ databases">
        <title>Novel isolates from deep terrestrial aquifers shed light on the physiology and ecology of the class Limnochordia.</title>
        <authorList>
            <person name="Karnachuk O.V."/>
            <person name="Lukina A.P."/>
            <person name="Avakyan M.R."/>
            <person name="Kadnikov V."/>
            <person name="Begmatov S."/>
            <person name="Beletsky A.V."/>
            <person name="Mardanov A.V."/>
            <person name="Ravin N.V."/>
        </authorList>
    </citation>
    <scope>NUCLEOTIDE SEQUENCE [LARGE SCALE GENOMIC DNA]</scope>
    <source>
        <strain evidence="6">LN</strain>
    </source>
</reference>
<evidence type="ECO:0000313" key="6">
    <source>
        <dbReference type="Proteomes" id="UP001333102"/>
    </source>
</evidence>
<protein>
    <submittedName>
        <fullName evidence="5">Penicillin-binding transpeptidase domain-containing protein</fullName>
    </submittedName>
</protein>
<dbReference type="Proteomes" id="UP001333102">
    <property type="component" value="Chromosome"/>
</dbReference>